<reference evidence="10" key="2">
    <citation type="submission" date="2025-08" db="UniProtKB">
        <authorList>
            <consortium name="Ensembl"/>
        </authorList>
    </citation>
    <scope>IDENTIFICATION</scope>
    <source>
        <strain evidence="10">Glennie</strain>
    </source>
</reference>
<dbReference type="OrthoDB" id="10254720at2759"/>
<evidence type="ECO:0000256" key="8">
    <source>
        <dbReference type="SAM" id="MobiDB-lite"/>
    </source>
</evidence>
<dbReference type="GO" id="GO:0031901">
    <property type="term" value="C:early endosome membrane"/>
    <property type="evidence" value="ECO:0000318"/>
    <property type="project" value="GO_Central"/>
</dbReference>
<dbReference type="InterPro" id="IPR001683">
    <property type="entry name" value="PX_dom"/>
</dbReference>
<dbReference type="RefSeq" id="XP_039769340.1">
    <property type="nucleotide sequence ID" value="XM_039913406.1"/>
</dbReference>
<dbReference type="PANTHER" id="PTHR20939:SF1">
    <property type="entry name" value="SORTING NEXIN-20"/>
    <property type="match status" value="1"/>
</dbReference>
<name>A0A6I8NP24_ORNAN</name>
<organism evidence="10 11">
    <name type="scientific">Ornithorhynchus anatinus</name>
    <name type="common">Duckbill platypus</name>
    <dbReference type="NCBI Taxonomy" id="9258"/>
    <lineage>
        <taxon>Eukaryota</taxon>
        <taxon>Metazoa</taxon>
        <taxon>Chordata</taxon>
        <taxon>Craniata</taxon>
        <taxon>Vertebrata</taxon>
        <taxon>Euteleostomi</taxon>
        <taxon>Mammalia</taxon>
        <taxon>Monotremata</taxon>
        <taxon>Ornithorhynchidae</taxon>
        <taxon>Ornithorhynchus</taxon>
    </lineage>
</organism>
<evidence type="ECO:0000256" key="1">
    <source>
        <dbReference type="ARBA" id="ARBA00004469"/>
    </source>
</evidence>
<proteinExistence type="inferred from homology"/>
<dbReference type="Ensembl" id="ENSOANT00000052433.1">
    <property type="protein sequence ID" value="ENSOANP00000042388.1"/>
    <property type="gene ID" value="ENSOANG00000045105.1"/>
</dbReference>
<keyword evidence="7" id="KW-0472">Membrane</keyword>
<evidence type="ECO:0000313" key="10">
    <source>
        <dbReference type="Ensembl" id="ENSOANP00000042388.1"/>
    </source>
</evidence>
<dbReference type="GeneID" id="100090902"/>
<evidence type="ECO:0000256" key="3">
    <source>
        <dbReference type="ARBA" id="ARBA00022448"/>
    </source>
</evidence>
<keyword evidence="3" id="KW-0813">Transport</keyword>
<keyword evidence="4" id="KW-0967">Endosome</keyword>
<reference evidence="10 11" key="1">
    <citation type="journal article" date="2008" name="Nature">
        <title>Genome analysis of the platypus reveals unique signatures of evolution.</title>
        <authorList>
            <person name="Warren W.C."/>
            <person name="Hillier L.W."/>
            <person name="Marshall Graves J.A."/>
            <person name="Birney E."/>
            <person name="Ponting C.P."/>
            <person name="Grutzner F."/>
            <person name="Belov K."/>
            <person name="Miller W."/>
            <person name="Clarke L."/>
            <person name="Chinwalla A.T."/>
            <person name="Yang S.P."/>
            <person name="Heger A."/>
            <person name="Locke D.P."/>
            <person name="Miethke P."/>
            <person name="Waters P.D."/>
            <person name="Veyrunes F."/>
            <person name="Fulton L."/>
            <person name="Fulton B."/>
            <person name="Graves T."/>
            <person name="Wallis J."/>
            <person name="Puente X.S."/>
            <person name="Lopez-Otin C."/>
            <person name="Ordonez G.R."/>
            <person name="Eichler E.E."/>
            <person name="Chen L."/>
            <person name="Cheng Z."/>
            <person name="Deakin J.E."/>
            <person name="Alsop A."/>
            <person name="Thompson K."/>
            <person name="Kirby P."/>
            <person name="Papenfuss A.T."/>
            <person name="Wakefield M.J."/>
            <person name="Olender T."/>
            <person name="Lancet D."/>
            <person name="Huttley G.A."/>
            <person name="Smit A.F."/>
            <person name="Pask A."/>
            <person name="Temple-Smith P."/>
            <person name="Batzer M.A."/>
            <person name="Walker J.A."/>
            <person name="Konkel M.K."/>
            <person name="Harris R.S."/>
            <person name="Whittington C.M."/>
            <person name="Wong E.S."/>
            <person name="Gemmell N.J."/>
            <person name="Buschiazzo E."/>
            <person name="Vargas Jentzsch I.M."/>
            <person name="Merkel A."/>
            <person name="Schmitz J."/>
            <person name="Zemann A."/>
            <person name="Churakov G."/>
            <person name="Kriegs J.O."/>
            <person name="Brosius J."/>
            <person name="Murchison E.P."/>
            <person name="Sachidanandam R."/>
            <person name="Smith C."/>
            <person name="Hannon G.J."/>
            <person name="Tsend-Ayush E."/>
            <person name="McMillan D."/>
            <person name="Attenborough R."/>
            <person name="Rens W."/>
            <person name="Ferguson-Smith M."/>
            <person name="Lefevre C.M."/>
            <person name="Sharp J.A."/>
            <person name="Nicholas K.R."/>
            <person name="Ray D.A."/>
            <person name="Kube M."/>
            <person name="Reinhardt R."/>
            <person name="Pringle T.H."/>
            <person name="Taylor J."/>
            <person name="Jones R.C."/>
            <person name="Nixon B."/>
            <person name="Dacheux J.L."/>
            <person name="Niwa H."/>
            <person name="Sekita Y."/>
            <person name="Huang X."/>
            <person name="Stark A."/>
            <person name="Kheradpour P."/>
            <person name="Kellis M."/>
            <person name="Flicek P."/>
            <person name="Chen Y."/>
            <person name="Webber C."/>
            <person name="Hardison R."/>
            <person name="Nelson J."/>
            <person name="Hallsworth-Pepin K."/>
            <person name="Delehaunty K."/>
            <person name="Markovic C."/>
            <person name="Minx P."/>
            <person name="Feng Y."/>
            <person name="Kremitzki C."/>
            <person name="Mitreva M."/>
            <person name="Glasscock J."/>
            <person name="Wylie T."/>
            <person name="Wohldmann P."/>
            <person name="Thiru P."/>
            <person name="Nhan M.N."/>
            <person name="Pohl C.S."/>
            <person name="Smith S.M."/>
            <person name="Hou S."/>
            <person name="Nefedov M."/>
            <person name="de Jong P.J."/>
            <person name="Renfree M.B."/>
            <person name="Mardis E.R."/>
            <person name="Wilson R.K."/>
        </authorList>
    </citation>
    <scope>NUCLEOTIDE SEQUENCE [LARGE SCALE GENOMIC DNA]</scope>
    <source>
        <strain evidence="10 11">Glennie</strain>
    </source>
</reference>
<dbReference type="InterPro" id="IPR036871">
    <property type="entry name" value="PX_dom_sf"/>
</dbReference>
<dbReference type="Gene3D" id="3.30.1520.10">
    <property type="entry name" value="Phox-like domain"/>
    <property type="match status" value="1"/>
</dbReference>
<sequence>MPEFGPLQHRVSYSQWLESQRSFRVTLVRLWVQLGVDGCPMRGLACQRSAPPGAFVLQGNRGLRDRSLRAVQSGVHLCLPSPPQQPDGMSDGHPGSSPALCSGTEEDGGATSDPWTLDPQDTGADEEASDPPQIPSPNSSMTTKELQEYWKNEKCYRKPVKLLFEIASARIAENNFSKFVMYKIVIVQTGSFDGNKAVVERRYSDFEKLHKNLLKDFSEEMEDIVFPKKHLTGNFTAEMISERKLAFKDYLRLLYSMQYIRRARAFTDFLTRAELEEAYSCLRAGQYTKALDIFFQVVPLQEKLTHHHPALLVPSLCAMLVCHRDLERPLEAYAVGERALLLLQGRGGHRYYTPLLEAMIHLAYQLGKDFVSLQEKLEESQLRKIPAKMVTLKELTVREYLH</sequence>
<gene>
    <name evidence="10" type="primary">SNX20</name>
</gene>
<accession>A0A6I8NP24</accession>
<dbReference type="InParanoid" id="A0A6I8NP24"/>
<evidence type="ECO:0000256" key="5">
    <source>
        <dbReference type="ARBA" id="ARBA00022927"/>
    </source>
</evidence>
<dbReference type="Pfam" id="PF00787">
    <property type="entry name" value="PX"/>
    <property type="match status" value="1"/>
</dbReference>
<feature type="domain" description="PX" evidence="9">
    <location>
        <begin position="160"/>
        <end position="277"/>
    </location>
</feature>
<evidence type="ECO:0000256" key="7">
    <source>
        <dbReference type="ARBA" id="ARBA00023136"/>
    </source>
</evidence>
<dbReference type="AlphaFoldDB" id="A0A6I8NP24"/>
<evidence type="ECO:0000259" key="9">
    <source>
        <dbReference type="PROSITE" id="PS50195"/>
    </source>
</evidence>
<dbReference type="GO" id="GO:1901981">
    <property type="term" value="F:phosphatidylinositol phosphate binding"/>
    <property type="evidence" value="ECO:0000318"/>
    <property type="project" value="GO_Central"/>
</dbReference>
<dbReference type="PANTHER" id="PTHR20939">
    <property type="entry name" value="SORTING NEXIN 20, 21"/>
    <property type="match status" value="1"/>
</dbReference>
<protein>
    <recommendedName>
        <fullName evidence="9">PX domain-containing protein</fullName>
    </recommendedName>
</protein>
<keyword evidence="5" id="KW-0653">Protein transport</keyword>
<dbReference type="SUPFAM" id="SSF64268">
    <property type="entry name" value="PX domain"/>
    <property type="match status" value="1"/>
</dbReference>
<dbReference type="InterPro" id="IPR039937">
    <property type="entry name" value="SNX20/SNX21"/>
</dbReference>
<dbReference type="OMA" id="ELREAFX"/>
<feature type="region of interest" description="Disordered" evidence="8">
    <location>
        <begin position="76"/>
        <end position="144"/>
    </location>
</feature>
<reference evidence="10" key="3">
    <citation type="submission" date="2025-09" db="UniProtKB">
        <authorList>
            <consortium name="Ensembl"/>
        </authorList>
    </citation>
    <scope>IDENTIFICATION</scope>
    <source>
        <strain evidence="10">Glennie</strain>
    </source>
</reference>
<dbReference type="GO" id="GO:0015031">
    <property type="term" value="P:protein transport"/>
    <property type="evidence" value="ECO:0007669"/>
    <property type="project" value="UniProtKB-KW"/>
</dbReference>
<comment type="similarity">
    <text evidence="2">Belongs to the sorting nexin family.</text>
</comment>
<comment type="subcellular location">
    <subcellularLocation>
        <location evidence="1">Early endosome membrane</location>
        <topology evidence="1">Peripheral membrane protein</topology>
        <orientation evidence="1">Cytoplasmic side</orientation>
    </subcellularLocation>
</comment>
<dbReference type="FunFam" id="3.30.1520.10:FF:000025">
    <property type="entry name" value="Sorting nexin 20"/>
    <property type="match status" value="1"/>
</dbReference>
<dbReference type="KEGG" id="oaa:100090902"/>
<dbReference type="Bgee" id="ENSOANG00000045105">
    <property type="expression patterns" value="Expressed in ovary and 4 other cell types or tissues"/>
</dbReference>
<dbReference type="GeneTree" id="ENSGT00530000063759"/>
<dbReference type="PROSITE" id="PS50195">
    <property type="entry name" value="PX"/>
    <property type="match status" value="1"/>
</dbReference>
<dbReference type="CTD" id="124460"/>
<evidence type="ECO:0000313" key="11">
    <source>
        <dbReference type="Proteomes" id="UP000002279"/>
    </source>
</evidence>
<dbReference type="SMART" id="SM00312">
    <property type="entry name" value="PX"/>
    <property type="match status" value="1"/>
</dbReference>
<evidence type="ECO:0000256" key="6">
    <source>
        <dbReference type="ARBA" id="ARBA00023121"/>
    </source>
</evidence>
<dbReference type="FunCoup" id="A0A6I8NP24">
    <property type="interactions" value="151"/>
</dbReference>
<evidence type="ECO:0000256" key="4">
    <source>
        <dbReference type="ARBA" id="ARBA00022753"/>
    </source>
</evidence>
<keyword evidence="6" id="KW-0446">Lipid-binding</keyword>
<evidence type="ECO:0000256" key="2">
    <source>
        <dbReference type="ARBA" id="ARBA00010883"/>
    </source>
</evidence>
<keyword evidence="11" id="KW-1185">Reference proteome</keyword>
<dbReference type="Proteomes" id="UP000002279">
    <property type="component" value="Chromosome 11"/>
</dbReference>